<evidence type="ECO:0000256" key="1">
    <source>
        <dbReference type="SAM" id="MobiDB-lite"/>
    </source>
</evidence>
<feature type="compositionally biased region" description="Polar residues" evidence="1">
    <location>
        <begin position="90"/>
        <end position="109"/>
    </location>
</feature>
<reference evidence="2" key="1">
    <citation type="submission" date="2020-07" db="EMBL/GenBank/DDBJ databases">
        <title>Multicomponent nature underlies the extraordinary mechanical properties of spider dragline silk.</title>
        <authorList>
            <person name="Kono N."/>
            <person name="Nakamura H."/>
            <person name="Mori M."/>
            <person name="Yoshida Y."/>
            <person name="Ohtoshi R."/>
            <person name="Malay A.D."/>
            <person name="Moran D.A.P."/>
            <person name="Tomita M."/>
            <person name="Numata K."/>
            <person name="Arakawa K."/>
        </authorList>
    </citation>
    <scope>NUCLEOTIDE SEQUENCE</scope>
</reference>
<accession>A0A8X6FZF9</accession>
<name>A0A8X6FZF9_TRICU</name>
<protein>
    <submittedName>
        <fullName evidence="2">Uncharacterized protein</fullName>
    </submittedName>
</protein>
<dbReference type="Proteomes" id="UP000887116">
    <property type="component" value="Unassembled WGS sequence"/>
</dbReference>
<comment type="caution">
    <text evidence="2">The sequence shown here is derived from an EMBL/GenBank/DDBJ whole genome shotgun (WGS) entry which is preliminary data.</text>
</comment>
<dbReference type="EMBL" id="BMAO01004054">
    <property type="protein sequence ID" value="GFQ92037.1"/>
    <property type="molecule type" value="Genomic_DNA"/>
</dbReference>
<keyword evidence="3" id="KW-1185">Reference proteome</keyword>
<evidence type="ECO:0000313" key="3">
    <source>
        <dbReference type="Proteomes" id="UP000887116"/>
    </source>
</evidence>
<evidence type="ECO:0000313" key="2">
    <source>
        <dbReference type="EMBL" id="GFQ92037.1"/>
    </source>
</evidence>
<gene>
    <name evidence="2" type="ORF">TNCT_565381</name>
</gene>
<dbReference type="AlphaFoldDB" id="A0A8X6FZF9"/>
<feature type="region of interest" description="Disordered" evidence="1">
    <location>
        <begin position="76"/>
        <end position="109"/>
    </location>
</feature>
<proteinExistence type="predicted"/>
<organism evidence="2 3">
    <name type="scientific">Trichonephila clavata</name>
    <name type="common">Joro spider</name>
    <name type="synonym">Nephila clavata</name>
    <dbReference type="NCBI Taxonomy" id="2740835"/>
    <lineage>
        <taxon>Eukaryota</taxon>
        <taxon>Metazoa</taxon>
        <taxon>Ecdysozoa</taxon>
        <taxon>Arthropoda</taxon>
        <taxon>Chelicerata</taxon>
        <taxon>Arachnida</taxon>
        <taxon>Araneae</taxon>
        <taxon>Araneomorphae</taxon>
        <taxon>Entelegynae</taxon>
        <taxon>Araneoidea</taxon>
        <taxon>Nephilidae</taxon>
        <taxon>Trichonephila</taxon>
    </lineage>
</organism>
<sequence>MALSLTVAETFISGVLPMEWEPTEVHIEEMKWEHCCEGPEPMDWEDSPEVRVSKKKKVSEIIDIEVKTNFQVETIPPGAKKVSPPLEPKTNLSFQEKENTPTSKDVSRLSTEIVRRKIRSRPKVSTPAVSPENRVILKARRPEIYNSNSNYDFTS</sequence>